<dbReference type="EMBL" id="BGZK01000879">
    <property type="protein sequence ID" value="GBP63758.1"/>
    <property type="molecule type" value="Genomic_DNA"/>
</dbReference>
<evidence type="ECO:0000313" key="2">
    <source>
        <dbReference type="EMBL" id="GBP63758.1"/>
    </source>
</evidence>
<gene>
    <name evidence="2" type="ORF">EVAR_40358_1</name>
</gene>
<dbReference type="Proteomes" id="UP000299102">
    <property type="component" value="Unassembled WGS sequence"/>
</dbReference>
<accession>A0A4C1XK14</accession>
<organism evidence="2 3">
    <name type="scientific">Eumeta variegata</name>
    <name type="common">Bagworm moth</name>
    <name type="synonym">Eumeta japonica</name>
    <dbReference type="NCBI Taxonomy" id="151549"/>
    <lineage>
        <taxon>Eukaryota</taxon>
        <taxon>Metazoa</taxon>
        <taxon>Ecdysozoa</taxon>
        <taxon>Arthropoda</taxon>
        <taxon>Hexapoda</taxon>
        <taxon>Insecta</taxon>
        <taxon>Pterygota</taxon>
        <taxon>Neoptera</taxon>
        <taxon>Endopterygota</taxon>
        <taxon>Lepidoptera</taxon>
        <taxon>Glossata</taxon>
        <taxon>Ditrysia</taxon>
        <taxon>Tineoidea</taxon>
        <taxon>Psychidae</taxon>
        <taxon>Oiketicinae</taxon>
        <taxon>Eumeta</taxon>
    </lineage>
</organism>
<proteinExistence type="predicted"/>
<feature type="region of interest" description="Disordered" evidence="1">
    <location>
        <begin position="1"/>
        <end position="29"/>
    </location>
</feature>
<reference evidence="2 3" key="1">
    <citation type="journal article" date="2019" name="Commun. Biol.">
        <title>The bagworm genome reveals a unique fibroin gene that provides high tensile strength.</title>
        <authorList>
            <person name="Kono N."/>
            <person name="Nakamura H."/>
            <person name="Ohtoshi R."/>
            <person name="Tomita M."/>
            <person name="Numata K."/>
            <person name="Arakawa K."/>
        </authorList>
    </citation>
    <scope>NUCLEOTIDE SEQUENCE [LARGE SCALE GENOMIC DNA]</scope>
</reference>
<comment type="caution">
    <text evidence="2">The sequence shown here is derived from an EMBL/GenBank/DDBJ whole genome shotgun (WGS) entry which is preliminary data.</text>
</comment>
<evidence type="ECO:0000313" key="3">
    <source>
        <dbReference type="Proteomes" id="UP000299102"/>
    </source>
</evidence>
<protein>
    <submittedName>
        <fullName evidence="2">Uncharacterized protein</fullName>
    </submittedName>
</protein>
<keyword evidence="3" id="KW-1185">Reference proteome</keyword>
<evidence type="ECO:0000256" key="1">
    <source>
        <dbReference type="SAM" id="MobiDB-lite"/>
    </source>
</evidence>
<sequence length="149" mass="16205">MRSTQAIGRVRPEVPVLKGGPPHHSPSRAQHAYDSLTSLDCVSLWHFKVICINSAHSTATTSKTPARTGETFVKAVCKRAADTSLLIIYKTRGEVWAVKPLNATGATITITFIATATPGPLVNPFSMAFYGAVMRPLRRIVDYGEPRNN</sequence>
<dbReference type="AlphaFoldDB" id="A0A4C1XK14"/>
<name>A0A4C1XK14_EUMVA</name>